<accession>A0AA86ULG4</accession>
<dbReference type="EMBL" id="CATOUU010000960">
    <property type="protein sequence ID" value="CAI9962920.1"/>
    <property type="molecule type" value="Genomic_DNA"/>
</dbReference>
<dbReference type="EMBL" id="CAXDID020000120">
    <property type="protein sequence ID" value="CAL6031713.1"/>
    <property type="molecule type" value="Genomic_DNA"/>
</dbReference>
<sequence length="116" mass="13334">MDKENISETRQFQHVLNLYNEKLHTVAELNIPQNKEFMDTCLYLQLLSPIDANKIFQKKGYPSVDQLETHKKYLINGDSIINKIIVGYGAPDELVITDAIQLNNCFSKYAVEDQLS</sequence>
<name>A0AA86ULG4_9EUKA</name>
<evidence type="ECO:0000313" key="2">
    <source>
        <dbReference type="EMBL" id="CAL6031713.1"/>
    </source>
</evidence>
<keyword evidence="3" id="KW-1185">Reference proteome</keyword>
<evidence type="ECO:0000313" key="3">
    <source>
        <dbReference type="Proteomes" id="UP001642409"/>
    </source>
</evidence>
<organism evidence="1">
    <name type="scientific">Hexamita inflata</name>
    <dbReference type="NCBI Taxonomy" id="28002"/>
    <lineage>
        <taxon>Eukaryota</taxon>
        <taxon>Metamonada</taxon>
        <taxon>Diplomonadida</taxon>
        <taxon>Hexamitidae</taxon>
        <taxon>Hexamitinae</taxon>
        <taxon>Hexamita</taxon>
    </lineage>
</organism>
<protein>
    <submittedName>
        <fullName evidence="2">Hypothetical_protein</fullName>
    </submittedName>
</protein>
<dbReference type="Proteomes" id="UP001642409">
    <property type="component" value="Unassembled WGS sequence"/>
</dbReference>
<reference evidence="2 3" key="2">
    <citation type="submission" date="2024-07" db="EMBL/GenBank/DDBJ databases">
        <authorList>
            <person name="Akdeniz Z."/>
        </authorList>
    </citation>
    <scope>NUCLEOTIDE SEQUENCE [LARGE SCALE GENOMIC DNA]</scope>
</reference>
<dbReference type="AlphaFoldDB" id="A0AA86ULG4"/>
<comment type="caution">
    <text evidence="1">The sequence shown here is derived from an EMBL/GenBank/DDBJ whole genome shotgun (WGS) entry which is preliminary data.</text>
</comment>
<proteinExistence type="predicted"/>
<gene>
    <name evidence="2" type="ORF">HINF_LOCUS34138</name>
    <name evidence="1" type="ORF">HINF_LOCUS50565</name>
</gene>
<evidence type="ECO:0000313" key="1">
    <source>
        <dbReference type="EMBL" id="CAI9962920.1"/>
    </source>
</evidence>
<reference evidence="1" key="1">
    <citation type="submission" date="2023-06" db="EMBL/GenBank/DDBJ databases">
        <authorList>
            <person name="Kurt Z."/>
        </authorList>
    </citation>
    <scope>NUCLEOTIDE SEQUENCE</scope>
</reference>